<protein>
    <recommendedName>
        <fullName evidence="1">DUF7580 domain-containing protein</fullName>
    </recommendedName>
</protein>
<gene>
    <name evidence="2" type="ORF">B0I35DRAFT_350567</name>
</gene>
<dbReference type="InterPro" id="IPR056002">
    <property type="entry name" value="DUF7580"/>
</dbReference>
<comment type="caution">
    <text evidence="2">The sequence shown here is derived from an EMBL/GenBank/DDBJ whole genome shotgun (WGS) entry which is preliminary data.</text>
</comment>
<name>A0A8K0SXP9_9HYPO</name>
<feature type="domain" description="DUF7580" evidence="1">
    <location>
        <begin position="343"/>
        <end position="569"/>
    </location>
</feature>
<dbReference type="AlphaFoldDB" id="A0A8K0SXP9"/>
<dbReference type="PANTHER" id="PTHR35186:SF4">
    <property type="entry name" value="PRION-INHIBITION AND PROPAGATION HELO DOMAIN-CONTAINING PROTEIN"/>
    <property type="match status" value="1"/>
</dbReference>
<reference evidence="2" key="1">
    <citation type="journal article" date="2021" name="Nat. Commun.">
        <title>Genetic determinants of endophytism in the Arabidopsis root mycobiome.</title>
        <authorList>
            <person name="Mesny F."/>
            <person name="Miyauchi S."/>
            <person name="Thiergart T."/>
            <person name="Pickel B."/>
            <person name="Atanasova L."/>
            <person name="Karlsson M."/>
            <person name="Huettel B."/>
            <person name="Barry K.W."/>
            <person name="Haridas S."/>
            <person name="Chen C."/>
            <person name="Bauer D."/>
            <person name="Andreopoulos W."/>
            <person name="Pangilinan J."/>
            <person name="LaButti K."/>
            <person name="Riley R."/>
            <person name="Lipzen A."/>
            <person name="Clum A."/>
            <person name="Drula E."/>
            <person name="Henrissat B."/>
            <person name="Kohler A."/>
            <person name="Grigoriev I.V."/>
            <person name="Martin F.M."/>
            <person name="Hacquard S."/>
        </authorList>
    </citation>
    <scope>NUCLEOTIDE SEQUENCE</scope>
    <source>
        <strain evidence="2">MPI-CAGE-CH-0235</strain>
    </source>
</reference>
<proteinExistence type="predicted"/>
<dbReference type="PANTHER" id="PTHR35186">
    <property type="entry name" value="ANK_REP_REGION DOMAIN-CONTAINING PROTEIN"/>
    <property type="match status" value="1"/>
</dbReference>
<dbReference type="EMBL" id="JAGPNK010000004">
    <property type="protein sequence ID" value="KAH7323009.1"/>
    <property type="molecule type" value="Genomic_DNA"/>
</dbReference>
<dbReference type="OrthoDB" id="3565018at2759"/>
<dbReference type="Proteomes" id="UP000813444">
    <property type="component" value="Unassembled WGS sequence"/>
</dbReference>
<accession>A0A8K0SXP9</accession>
<evidence type="ECO:0000313" key="2">
    <source>
        <dbReference type="EMBL" id="KAH7323009.1"/>
    </source>
</evidence>
<dbReference type="Pfam" id="PF24476">
    <property type="entry name" value="DUF7580"/>
    <property type="match status" value="1"/>
</dbReference>
<keyword evidence="3" id="KW-1185">Reference proteome</keyword>
<organism evidence="2 3">
    <name type="scientific">Stachybotrys elegans</name>
    <dbReference type="NCBI Taxonomy" id="80388"/>
    <lineage>
        <taxon>Eukaryota</taxon>
        <taxon>Fungi</taxon>
        <taxon>Dikarya</taxon>
        <taxon>Ascomycota</taxon>
        <taxon>Pezizomycotina</taxon>
        <taxon>Sordariomycetes</taxon>
        <taxon>Hypocreomycetidae</taxon>
        <taxon>Hypocreales</taxon>
        <taxon>Stachybotryaceae</taxon>
        <taxon>Stachybotrys</taxon>
    </lineage>
</organism>
<evidence type="ECO:0000259" key="1">
    <source>
        <dbReference type="Pfam" id="PF24476"/>
    </source>
</evidence>
<evidence type="ECO:0000313" key="3">
    <source>
        <dbReference type="Proteomes" id="UP000813444"/>
    </source>
</evidence>
<sequence length="572" mass="62679">MSGLEVAGLVLGSIPILVSLLQNYGNGITLMRNWRKREREVKSLIRNLDVEKVRLQNVCEKLLNGVAPPSAIEDAIEDPFGPIWKDEHIYRKIRARLWKGVDNFETTLGDIKEALEELKKRVEPHDGGRVSVELKLAAFTVSRERYEDSLTTIKNGISTLENIVDRNMELEPTRRLRSQGKFYLLLRDLSRGLYSAISSSLGCSCGHDVGLRLQARSADFMPFDGDQEITRKTEFQLALASSSPSDAGKKTWEEFGAKPVIASKELPSFPLSLRAMASPPLKQKRRVAFFDRPTVISSFTSVSSASASHSGTSTATISSGSTMIHQHLIQASASAILTCAPSNPMSDVLCEQAKSIIAQNGGAQAPTFLFTKTSVVLGSVSQGKQPQGPRHWQLISLADCLNGASSEKYYLPYKDRLHLAVVISSSVLQLYGSEWMRDIPGSQDVYFVTNNDGFPIYQHPLLIKDMATLPKTIQCGSAFEPIFASLGVLLVEVFLGATMRLMREQGSAGGADWQVAQQLLERGRISSLNSRAAVARCFDSFGVGQGDLDLADGCHDIYAGIVSLLEKDLGYT</sequence>